<dbReference type="GO" id="GO:0016757">
    <property type="term" value="F:glycosyltransferase activity"/>
    <property type="evidence" value="ECO:0007669"/>
    <property type="project" value="UniProtKB-KW"/>
</dbReference>
<evidence type="ECO:0000256" key="1">
    <source>
        <dbReference type="ARBA" id="ARBA00022676"/>
    </source>
</evidence>
<reference evidence="3" key="1">
    <citation type="submission" date="2023-01" db="EMBL/GenBank/DDBJ databases">
        <title>The diversity of Class Acidimicrobiia in South China Sea sediment environments and the proposal of Iamia marina sp. nov., a novel species of the genus Iamia.</title>
        <authorList>
            <person name="He Y."/>
            <person name="Tian X."/>
        </authorList>
    </citation>
    <scope>NUCLEOTIDE SEQUENCE</scope>
    <source>
        <strain evidence="3">DSM 19957</strain>
    </source>
</reference>
<dbReference type="Pfam" id="PF13692">
    <property type="entry name" value="Glyco_trans_1_4"/>
    <property type="match status" value="1"/>
</dbReference>
<dbReference type="RefSeq" id="WP_272735031.1">
    <property type="nucleotide sequence ID" value="NZ_CP116942.1"/>
</dbReference>
<proteinExistence type="predicted"/>
<dbReference type="PANTHER" id="PTHR12526:SF510">
    <property type="entry name" value="D-INOSITOL 3-PHOSPHATE GLYCOSYLTRANSFERASE"/>
    <property type="match status" value="1"/>
</dbReference>
<accession>A0AAE9Y553</accession>
<gene>
    <name evidence="3" type="ORF">PO878_13465</name>
</gene>
<evidence type="ECO:0000256" key="2">
    <source>
        <dbReference type="ARBA" id="ARBA00022679"/>
    </source>
</evidence>
<dbReference type="Proteomes" id="UP001216390">
    <property type="component" value="Chromosome"/>
</dbReference>
<dbReference type="SUPFAM" id="SSF53756">
    <property type="entry name" value="UDP-Glycosyltransferase/glycogen phosphorylase"/>
    <property type="match status" value="1"/>
</dbReference>
<name>A0AAE9Y553_9ACTN</name>
<keyword evidence="4" id="KW-1185">Reference proteome</keyword>
<keyword evidence="2" id="KW-0808">Transferase</keyword>
<evidence type="ECO:0000313" key="3">
    <source>
        <dbReference type="EMBL" id="WCO65506.1"/>
    </source>
</evidence>
<organism evidence="3 4">
    <name type="scientific">Iamia majanohamensis</name>
    <dbReference type="NCBI Taxonomy" id="467976"/>
    <lineage>
        <taxon>Bacteria</taxon>
        <taxon>Bacillati</taxon>
        <taxon>Actinomycetota</taxon>
        <taxon>Acidimicrobiia</taxon>
        <taxon>Acidimicrobiales</taxon>
        <taxon>Iamiaceae</taxon>
        <taxon>Iamia</taxon>
    </lineage>
</organism>
<sequence length="401" mass="43957">MDARRIAFVPPRYGPDVVGGAEAVVRQVAHGLADRGWEVEVLTTCARDHYTWANVERPGPGLDRTASGAEVHVRRFPMVRDTPGEVRARVEAALATGDVPSLGEQEAWMNDGPRSPELFHHVLDEAERFRAVVVSPYLFWTTFAVGAIAPERTLLRPCLHDEPYARLELFEPLLTGSAGVWLQTDPELDLYRSISTPPAQTAVVGEGVPVPDRYDPEGFRRRHDLGDRPFVLYGGRREGAKGWEGLLDAFADAVRKEDLDLTLVTYGVGEVHAPPDLPGRVVDLGFVDDATRDDAVAAASAYLQPSALESFSRTVMEAWLAGTPVIANGAGDVVRWHIERSGAGLTYDDDVELEQALRFVAEAPDAAAALAAPGRDYVLDHYTWPATLDRMEATLDEWFPA</sequence>
<dbReference type="CDD" id="cd03801">
    <property type="entry name" value="GT4_PimA-like"/>
    <property type="match status" value="1"/>
</dbReference>
<dbReference type="KEGG" id="ima:PO878_13465"/>
<protein>
    <submittedName>
        <fullName evidence="3">Glycosyltransferase family 4 protein</fullName>
    </submittedName>
</protein>
<dbReference type="AlphaFoldDB" id="A0AAE9Y553"/>
<keyword evidence="1" id="KW-0328">Glycosyltransferase</keyword>
<dbReference type="Gene3D" id="3.40.50.2000">
    <property type="entry name" value="Glycogen Phosphorylase B"/>
    <property type="match status" value="2"/>
</dbReference>
<dbReference type="EMBL" id="CP116942">
    <property type="protein sequence ID" value="WCO65506.1"/>
    <property type="molecule type" value="Genomic_DNA"/>
</dbReference>
<evidence type="ECO:0000313" key="4">
    <source>
        <dbReference type="Proteomes" id="UP001216390"/>
    </source>
</evidence>
<dbReference type="PANTHER" id="PTHR12526">
    <property type="entry name" value="GLYCOSYLTRANSFERASE"/>
    <property type="match status" value="1"/>
</dbReference>